<evidence type="ECO:0000313" key="4">
    <source>
        <dbReference type="EMBL" id="QIG43728.1"/>
    </source>
</evidence>
<dbReference type="InterPro" id="IPR002347">
    <property type="entry name" value="SDR_fam"/>
</dbReference>
<dbReference type="Pfam" id="PF01370">
    <property type="entry name" value="Epimerase"/>
    <property type="match status" value="1"/>
</dbReference>
<dbReference type="Proteomes" id="UP000502996">
    <property type="component" value="Chromosome"/>
</dbReference>
<organism evidence="4 5">
    <name type="scientific">Nocardioides anomalus</name>
    <dbReference type="NCBI Taxonomy" id="2712223"/>
    <lineage>
        <taxon>Bacteria</taxon>
        <taxon>Bacillati</taxon>
        <taxon>Actinomycetota</taxon>
        <taxon>Actinomycetes</taxon>
        <taxon>Propionibacteriales</taxon>
        <taxon>Nocardioidaceae</taxon>
        <taxon>Nocardioides</taxon>
    </lineage>
</organism>
<dbReference type="SUPFAM" id="SSF51735">
    <property type="entry name" value="NAD(P)-binding Rossmann-fold domains"/>
    <property type="match status" value="1"/>
</dbReference>
<dbReference type="RefSeq" id="WP_165233788.1">
    <property type="nucleotide sequence ID" value="NZ_CP049257.1"/>
</dbReference>
<dbReference type="Gene3D" id="3.40.50.720">
    <property type="entry name" value="NAD(P)-binding Rossmann-like Domain"/>
    <property type="match status" value="1"/>
</dbReference>
<dbReference type="PANTHER" id="PTHR43477:SF1">
    <property type="entry name" value="DIHYDROANTICAPSIN 7-DEHYDROGENASE"/>
    <property type="match status" value="1"/>
</dbReference>
<proteinExistence type="inferred from homology"/>
<dbReference type="InterPro" id="IPR036291">
    <property type="entry name" value="NAD(P)-bd_dom_sf"/>
</dbReference>
<dbReference type="KEGG" id="nano:G5V58_14000"/>
<dbReference type="InterPro" id="IPR001509">
    <property type="entry name" value="Epimerase_deHydtase"/>
</dbReference>
<dbReference type="PRINTS" id="PR00081">
    <property type="entry name" value="GDHRDH"/>
</dbReference>
<accession>A0A6G6WEH3</accession>
<dbReference type="EMBL" id="CP049257">
    <property type="protein sequence ID" value="QIG43728.1"/>
    <property type="molecule type" value="Genomic_DNA"/>
</dbReference>
<dbReference type="GO" id="GO:0016491">
    <property type="term" value="F:oxidoreductase activity"/>
    <property type="evidence" value="ECO:0007669"/>
    <property type="project" value="UniProtKB-KW"/>
</dbReference>
<dbReference type="AlphaFoldDB" id="A0A6G6WEH3"/>
<dbReference type="Pfam" id="PF13561">
    <property type="entry name" value="adh_short_C2"/>
    <property type="match status" value="1"/>
</dbReference>
<dbReference type="InterPro" id="IPR051122">
    <property type="entry name" value="SDR_DHRS6-like"/>
</dbReference>
<protein>
    <submittedName>
        <fullName evidence="4">SDR family oxidoreductase</fullName>
    </submittedName>
</protein>
<evidence type="ECO:0000256" key="1">
    <source>
        <dbReference type="ARBA" id="ARBA00006484"/>
    </source>
</evidence>
<reference evidence="4 5" key="1">
    <citation type="submission" date="2020-02" db="EMBL/GenBank/DDBJ databases">
        <title>Full genome sequence of Nocardioides sp. R-3366.</title>
        <authorList>
            <person name="Im W.-T."/>
        </authorList>
    </citation>
    <scope>NUCLEOTIDE SEQUENCE [LARGE SCALE GENOMIC DNA]</scope>
    <source>
        <strain evidence="4 5">R-3366</strain>
    </source>
</reference>
<dbReference type="PANTHER" id="PTHR43477">
    <property type="entry name" value="DIHYDROANTICAPSIN 7-DEHYDROGENASE"/>
    <property type="match status" value="1"/>
</dbReference>
<feature type="domain" description="NAD-dependent epimerase/dehydratase" evidence="3">
    <location>
        <begin position="11"/>
        <end position="99"/>
    </location>
</feature>
<comment type="similarity">
    <text evidence="1">Belongs to the short-chain dehydrogenases/reductases (SDR) family.</text>
</comment>
<evidence type="ECO:0000259" key="3">
    <source>
        <dbReference type="Pfam" id="PF01370"/>
    </source>
</evidence>
<evidence type="ECO:0000256" key="2">
    <source>
        <dbReference type="ARBA" id="ARBA00023002"/>
    </source>
</evidence>
<name>A0A6G6WEH3_9ACTN</name>
<sequence>MTATYDGAVAVVTGAASGIGAATARRLEALGATVVGLDRAWGCDVRDDRSVEDALRGVERVDALFSCAGVTGASGPETTLAVNVLGLRRVTERVLERMPDGGSVTHVASVGGWAWEHHYDLVTEFLAEVDDAGLPAWCATHADLLEPSAYPFSKQCVVVETLLRAAGLAPRRIRVNATCPGLVDTPMVDQAPAASGPGFVSGFPLPFGRLSTVEEQAAALTFLGGPDAGALSGAVVPTDHGLLSGVRVGAIASPFVDDPRRTA</sequence>
<keyword evidence="5" id="KW-1185">Reference proteome</keyword>
<evidence type="ECO:0000313" key="5">
    <source>
        <dbReference type="Proteomes" id="UP000502996"/>
    </source>
</evidence>
<gene>
    <name evidence="4" type="ORF">G5V58_14000</name>
</gene>
<keyword evidence="2" id="KW-0560">Oxidoreductase</keyword>